<evidence type="ECO:0000313" key="4">
    <source>
        <dbReference type="EnsemblPlants" id="AUR62008108-RA:cds"/>
    </source>
</evidence>
<dbReference type="Gramene" id="AUR62008108-RA">
    <property type="protein sequence ID" value="AUR62008108-RA:cds"/>
    <property type="gene ID" value="AUR62008108"/>
</dbReference>
<dbReference type="PANTHER" id="PTHR47123:SF6">
    <property type="entry name" value="F-BOX PROTEIN SKIP23-LIKE ISOFORM X1"/>
    <property type="match status" value="1"/>
</dbReference>
<dbReference type="InterPro" id="IPR005174">
    <property type="entry name" value="KIB1-4_b-propeller"/>
</dbReference>
<feature type="region of interest" description="Disordered" evidence="2">
    <location>
        <begin position="400"/>
        <end position="423"/>
    </location>
</feature>
<dbReference type="PANTHER" id="PTHR47123">
    <property type="entry name" value="F-BOX PROTEIN SKIP23"/>
    <property type="match status" value="1"/>
</dbReference>
<dbReference type="InterPro" id="IPR007942">
    <property type="entry name" value="PLipase-like"/>
</dbReference>
<reference evidence="4" key="2">
    <citation type="submission" date="2021-03" db="UniProtKB">
        <authorList>
            <consortium name="EnsemblPlants"/>
        </authorList>
    </citation>
    <scope>IDENTIFICATION</scope>
</reference>
<dbReference type="InterPro" id="IPR051304">
    <property type="entry name" value="SCF_F-box_domain"/>
</dbReference>
<dbReference type="AlphaFoldDB" id="A0A803L8B9"/>
<name>A0A803L8B9_CHEQI</name>
<proteinExistence type="predicted"/>
<evidence type="ECO:0000256" key="1">
    <source>
        <dbReference type="SAM" id="Coils"/>
    </source>
</evidence>
<dbReference type="Proteomes" id="UP000596660">
    <property type="component" value="Unplaced"/>
</dbReference>
<dbReference type="Pfam" id="PF03478">
    <property type="entry name" value="Beta-prop_KIB1-4"/>
    <property type="match status" value="1"/>
</dbReference>
<organism evidence="4 5">
    <name type="scientific">Chenopodium quinoa</name>
    <name type="common">Quinoa</name>
    <dbReference type="NCBI Taxonomy" id="63459"/>
    <lineage>
        <taxon>Eukaryota</taxon>
        <taxon>Viridiplantae</taxon>
        <taxon>Streptophyta</taxon>
        <taxon>Embryophyta</taxon>
        <taxon>Tracheophyta</taxon>
        <taxon>Spermatophyta</taxon>
        <taxon>Magnoliopsida</taxon>
        <taxon>eudicotyledons</taxon>
        <taxon>Gunneridae</taxon>
        <taxon>Pentapetalae</taxon>
        <taxon>Caryophyllales</taxon>
        <taxon>Chenopodiaceae</taxon>
        <taxon>Chenopodioideae</taxon>
        <taxon>Atripliceae</taxon>
        <taxon>Chenopodium</taxon>
    </lineage>
</organism>
<sequence length="650" mass="73930">MENREVKKQRRTVDWSELPKVVVLIIGFYLLPDGSNYRRFRGVCRKWRKSSPPSTHFLCATYPRNLPTQLGRSVNLITKKTCLLFPIDIKYIGIFPPWLVTVEELNPGKLVIRHPLTGIKFDLNDDYFPKTLNLFNFRLVAMECGYKLCHPNGDEDVFSSEVTDFCRNCPIKTKTLYFGLDSVAILSLDQGGILGFLNFNGEWRFSELGPKFRLDDIEYYNENICAVSHGGQALLISSVDGRVIKVLCTLLSKNDFGNKRKLLAVYDDEVYLIVRKIYKFWVFKMNEELQKWERVYDLGDKVLFVTYDKCFFVNDDEFHGVKGNCIVFPKNCFPTEFGDNSVDDELFQSPEKYLELGVFYMNSDNPKLMSPNEELSDLFWPPPEWLNPDSDIWPFIRSKEHSKHGDDGQGAENPPSTSNQKDTHVEEVVCENNDVSVPATNSLGQDYGKDAAEKNIQGTGVILDLVPHNPSPKLVNVDSLPLNASAIEITHDCASLEKFQGIDVSSNLVPVLQKIWDKHGNIIKGHIVQSNSLLTWALESLANMIIILQKNTGDSLNNSQADYLNSTLADLQLMKFRLDWLVPFVERAVAVHKSKCQKAIMINLETRKSKLLAEMHELEEQMVQQEKLMAESLMNCAPSVLEKGLAEGLC</sequence>
<keyword evidence="1" id="KW-0175">Coiled coil</keyword>
<accession>A0A803L8B9</accession>
<evidence type="ECO:0000313" key="5">
    <source>
        <dbReference type="Proteomes" id="UP000596660"/>
    </source>
</evidence>
<dbReference type="EnsemblPlants" id="AUR62008108-RA">
    <property type="protein sequence ID" value="AUR62008108-RA:cds"/>
    <property type="gene ID" value="AUR62008108"/>
</dbReference>
<keyword evidence="5" id="KW-1185">Reference proteome</keyword>
<feature type="coiled-coil region" evidence="1">
    <location>
        <begin position="601"/>
        <end position="635"/>
    </location>
</feature>
<evidence type="ECO:0000256" key="2">
    <source>
        <dbReference type="SAM" id="MobiDB-lite"/>
    </source>
</evidence>
<evidence type="ECO:0000259" key="3">
    <source>
        <dbReference type="Pfam" id="PF03478"/>
    </source>
</evidence>
<feature type="domain" description="KIB1-4 beta-propeller" evidence="3">
    <location>
        <begin position="89"/>
        <end position="329"/>
    </location>
</feature>
<dbReference type="Pfam" id="PF05278">
    <property type="entry name" value="PEARLI-4"/>
    <property type="match status" value="1"/>
</dbReference>
<reference evidence="4" key="1">
    <citation type="journal article" date="2017" name="Nature">
        <title>The genome of Chenopodium quinoa.</title>
        <authorList>
            <person name="Jarvis D.E."/>
            <person name="Ho Y.S."/>
            <person name="Lightfoot D.J."/>
            <person name="Schmoeckel S.M."/>
            <person name="Li B."/>
            <person name="Borm T.J.A."/>
            <person name="Ohyanagi H."/>
            <person name="Mineta K."/>
            <person name="Michell C.T."/>
            <person name="Saber N."/>
            <person name="Kharbatia N.M."/>
            <person name="Rupper R.R."/>
            <person name="Sharp A.R."/>
            <person name="Dally N."/>
            <person name="Boughton B.A."/>
            <person name="Woo Y.H."/>
            <person name="Gao G."/>
            <person name="Schijlen E.G.W.M."/>
            <person name="Guo X."/>
            <person name="Momin A.A."/>
            <person name="Negrao S."/>
            <person name="Al-Babili S."/>
            <person name="Gehring C."/>
            <person name="Roessner U."/>
            <person name="Jung C."/>
            <person name="Murphy K."/>
            <person name="Arold S.T."/>
            <person name="Gojobori T."/>
            <person name="van der Linden C.G."/>
            <person name="van Loo E.N."/>
            <person name="Jellen E.N."/>
            <person name="Maughan P.J."/>
            <person name="Tester M."/>
        </authorList>
    </citation>
    <scope>NUCLEOTIDE SEQUENCE [LARGE SCALE GENOMIC DNA]</scope>
    <source>
        <strain evidence="4">cv. PI 614886</strain>
    </source>
</reference>
<protein>
    <recommendedName>
        <fullName evidence="3">KIB1-4 beta-propeller domain-containing protein</fullName>
    </recommendedName>
</protein>